<evidence type="ECO:0008006" key="6">
    <source>
        <dbReference type="Google" id="ProtNLM"/>
    </source>
</evidence>
<sequence length="98" mass="10818">MERFTWVAPGVLTRVLCCRTASSATLFIPMAGCNGTRTTTRPMSITRSSTTQVLVRPRTSACPSVEFWMLRCRSREFLAITTRASGTLTPSSCKCHVL</sequence>
<evidence type="ECO:0000313" key="4">
    <source>
        <dbReference type="Proteomes" id="UP000429523"/>
    </source>
</evidence>
<keyword evidence="1" id="KW-0732">Signal</keyword>
<gene>
    <name evidence="2" type="ORF">PF009_g25706</name>
    <name evidence="3" type="ORF">PF010_g26670</name>
</gene>
<comment type="caution">
    <text evidence="2">The sequence shown here is derived from an EMBL/GenBank/DDBJ whole genome shotgun (WGS) entry which is preliminary data.</text>
</comment>
<feature type="signal peptide" evidence="1">
    <location>
        <begin position="1"/>
        <end position="23"/>
    </location>
</feature>
<reference evidence="2 4" key="1">
    <citation type="submission" date="2018-08" db="EMBL/GenBank/DDBJ databases">
        <title>Genomic investigation of the strawberry pathogen Phytophthora fragariae indicates pathogenicity is determined by transcriptional variation in three key races.</title>
        <authorList>
            <person name="Adams T.M."/>
            <person name="Armitage A.D."/>
            <person name="Sobczyk M.K."/>
            <person name="Bates H.J."/>
            <person name="Dunwell J.M."/>
            <person name="Nellist C.F."/>
            <person name="Harrison R.J."/>
        </authorList>
    </citation>
    <scope>NUCLEOTIDE SEQUENCE [LARGE SCALE GENOMIC DNA]</scope>
    <source>
        <strain evidence="2 4">NOV-9</strain>
        <strain evidence="3 5">ONT-3</strain>
    </source>
</reference>
<evidence type="ECO:0000313" key="3">
    <source>
        <dbReference type="EMBL" id="KAE9069416.1"/>
    </source>
</evidence>
<evidence type="ECO:0000313" key="2">
    <source>
        <dbReference type="EMBL" id="KAE8924060.1"/>
    </source>
</evidence>
<proteinExistence type="predicted"/>
<dbReference type="EMBL" id="QXGF01002601">
    <property type="protein sequence ID" value="KAE8924060.1"/>
    <property type="molecule type" value="Genomic_DNA"/>
</dbReference>
<dbReference type="AlphaFoldDB" id="A0A6A3DZS8"/>
<accession>A0A6A3DZS8</accession>
<dbReference type="Proteomes" id="UP000429523">
    <property type="component" value="Unassembled WGS sequence"/>
</dbReference>
<dbReference type="EMBL" id="QXFX01003375">
    <property type="protein sequence ID" value="KAE9069416.1"/>
    <property type="molecule type" value="Genomic_DNA"/>
</dbReference>
<protein>
    <recommendedName>
        <fullName evidence="6">Secreted protein</fullName>
    </recommendedName>
</protein>
<evidence type="ECO:0000313" key="5">
    <source>
        <dbReference type="Proteomes" id="UP000488956"/>
    </source>
</evidence>
<name>A0A6A3DZS8_9STRA</name>
<organism evidence="2 4">
    <name type="scientific">Phytophthora fragariae</name>
    <dbReference type="NCBI Taxonomy" id="53985"/>
    <lineage>
        <taxon>Eukaryota</taxon>
        <taxon>Sar</taxon>
        <taxon>Stramenopiles</taxon>
        <taxon>Oomycota</taxon>
        <taxon>Peronosporomycetes</taxon>
        <taxon>Peronosporales</taxon>
        <taxon>Peronosporaceae</taxon>
        <taxon>Phytophthora</taxon>
    </lineage>
</organism>
<dbReference type="Proteomes" id="UP000488956">
    <property type="component" value="Unassembled WGS sequence"/>
</dbReference>
<feature type="chain" id="PRO_5036163564" description="Secreted protein" evidence="1">
    <location>
        <begin position="24"/>
        <end position="98"/>
    </location>
</feature>
<evidence type="ECO:0000256" key="1">
    <source>
        <dbReference type="SAM" id="SignalP"/>
    </source>
</evidence>